<dbReference type="AlphaFoldDB" id="A0A5C6TSE7"/>
<evidence type="ECO:0000313" key="2">
    <source>
        <dbReference type="EMBL" id="TXC62618.1"/>
    </source>
</evidence>
<dbReference type="EMBL" id="VOQQ01000001">
    <property type="protein sequence ID" value="TXC62618.1"/>
    <property type="molecule type" value="Genomic_DNA"/>
</dbReference>
<sequence>MPKGPAHSFGGDEAFFLRAGFTGLAGGLTANKPVIASPVFSGARLTGFSSGTDTIPVWAGLRPEPPQHLAVSALPRARKLCGQRVVQLKNVIAGKADRIDFTVTHSFNPVRVKQVCEPIFDLNRQPDEGLAAGRSCQNLWITHGHSPWISAIFAGLRGYSIALLAFILDGRRQKDDWYHRQQLGEGRGMSETIGTDGGKRAIPYVSFATFETFVSDLRENGIPSRIDRSVLKRFAGGTASQLLTSLKAMGLMEENNVPTPALRRLVEAHATEMWKDEISDLTCRVFEPVTEMDLMTATPSQFAEKFRASFTGGEEVQRKGAAFFFNAAKIAGIDVGSRILANKRPNSGPRKPRSAKKAKLKEEAVTPIDLTKPKDEQEQPRRALHHELVDILSSKMSDEEKNAVWTLVLYLKGLEASEPKEK</sequence>
<evidence type="ECO:0000313" key="3">
    <source>
        <dbReference type="Proteomes" id="UP000321249"/>
    </source>
</evidence>
<gene>
    <name evidence="2" type="ORF">FRZ32_02445</name>
</gene>
<dbReference type="Proteomes" id="UP000321249">
    <property type="component" value="Unassembled WGS sequence"/>
</dbReference>
<protein>
    <submittedName>
        <fullName evidence="2">Uncharacterized protein</fullName>
    </submittedName>
</protein>
<proteinExistence type="predicted"/>
<organism evidence="2 3">
    <name type="scientific">Allosphingosinicella ginsenosidimutans</name>
    <dbReference type="NCBI Taxonomy" id="1176539"/>
    <lineage>
        <taxon>Bacteria</taxon>
        <taxon>Pseudomonadati</taxon>
        <taxon>Pseudomonadota</taxon>
        <taxon>Alphaproteobacteria</taxon>
        <taxon>Sphingomonadales</taxon>
        <taxon>Sphingomonadaceae</taxon>
        <taxon>Allosphingosinicella</taxon>
    </lineage>
</organism>
<name>A0A5C6TSE7_9SPHN</name>
<dbReference type="InterPro" id="IPR035235">
    <property type="entry name" value="DUF5343"/>
</dbReference>
<accession>A0A5C6TSE7</accession>
<feature type="compositionally biased region" description="Basic and acidic residues" evidence="1">
    <location>
        <begin position="371"/>
        <end position="382"/>
    </location>
</feature>
<reference evidence="2 3" key="1">
    <citation type="journal article" date="2015" name="J. Microbiol.">
        <title>Sphingosinicella ginsenosidimutans sp. nov., with ginsenoside converting activity.</title>
        <authorList>
            <person name="Kim J.K."/>
            <person name="Kang M.S."/>
            <person name="Park S.C."/>
            <person name="Kim K.M."/>
            <person name="Choi K."/>
            <person name="Yoon M.H."/>
            <person name="Im W.T."/>
        </authorList>
    </citation>
    <scope>NUCLEOTIDE SEQUENCE [LARGE SCALE GENOMIC DNA]</scope>
    <source>
        <strain evidence="2 3">BS-11</strain>
    </source>
</reference>
<feature type="compositionally biased region" description="Basic residues" evidence="1">
    <location>
        <begin position="350"/>
        <end position="359"/>
    </location>
</feature>
<feature type="region of interest" description="Disordered" evidence="1">
    <location>
        <begin position="341"/>
        <end position="382"/>
    </location>
</feature>
<comment type="caution">
    <text evidence="2">The sequence shown here is derived from an EMBL/GenBank/DDBJ whole genome shotgun (WGS) entry which is preliminary data.</text>
</comment>
<keyword evidence="3" id="KW-1185">Reference proteome</keyword>
<dbReference type="Pfam" id="PF17278">
    <property type="entry name" value="DUF5343"/>
    <property type="match status" value="1"/>
</dbReference>
<evidence type="ECO:0000256" key="1">
    <source>
        <dbReference type="SAM" id="MobiDB-lite"/>
    </source>
</evidence>